<name>A0A834MDA4_RHYFE</name>
<proteinExistence type="predicted"/>
<dbReference type="Proteomes" id="UP000625711">
    <property type="component" value="Unassembled WGS sequence"/>
</dbReference>
<reference evidence="2" key="1">
    <citation type="submission" date="2020-08" db="EMBL/GenBank/DDBJ databases">
        <title>Genome sequencing and assembly of the red palm weevil Rhynchophorus ferrugineus.</title>
        <authorList>
            <person name="Dias G.B."/>
            <person name="Bergman C.M."/>
            <person name="Manee M."/>
        </authorList>
    </citation>
    <scope>NUCLEOTIDE SEQUENCE</scope>
    <source>
        <strain evidence="2">AA-2017</strain>
        <tissue evidence="2">Whole larva</tissue>
    </source>
</reference>
<feature type="domain" description="Essential protein Yae1 N-terminal" evidence="1">
    <location>
        <begin position="29"/>
        <end position="59"/>
    </location>
</feature>
<protein>
    <recommendedName>
        <fullName evidence="1">Essential protein Yae1 N-terminal domain-containing protein</fullName>
    </recommendedName>
</protein>
<dbReference type="EMBL" id="JAACXV010013208">
    <property type="protein sequence ID" value="KAF7273944.1"/>
    <property type="molecule type" value="Genomic_DNA"/>
</dbReference>
<dbReference type="OrthoDB" id="20086at2759"/>
<dbReference type="Pfam" id="PF09811">
    <property type="entry name" value="Yae1_N"/>
    <property type="match status" value="1"/>
</dbReference>
<sequence length="114" mass="13041">MGQNKEDPYEIDLEWKKIEKDMIKVGLKNGLSDGRDSNFQKSFDKGYEDGFRNGFLLGKQNFIAELSKNTNPLLVNDKTAMCVVCQDEKDNNDVLSVRQKQSEVIKKHISTLNI</sequence>
<evidence type="ECO:0000313" key="3">
    <source>
        <dbReference type="Proteomes" id="UP000625711"/>
    </source>
</evidence>
<keyword evidence="3" id="KW-1185">Reference proteome</keyword>
<dbReference type="InterPro" id="IPR019191">
    <property type="entry name" value="Essential_protein_Yae1_N"/>
</dbReference>
<organism evidence="2 3">
    <name type="scientific">Rhynchophorus ferrugineus</name>
    <name type="common">Red palm weevil</name>
    <name type="synonym">Curculio ferrugineus</name>
    <dbReference type="NCBI Taxonomy" id="354439"/>
    <lineage>
        <taxon>Eukaryota</taxon>
        <taxon>Metazoa</taxon>
        <taxon>Ecdysozoa</taxon>
        <taxon>Arthropoda</taxon>
        <taxon>Hexapoda</taxon>
        <taxon>Insecta</taxon>
        <taxon>Pterygota</taxon>
        <taxon>Neoptera</taxon>
        <taxon>Endopterygota</taxon>
        <taxon>Coleoptera</taxon>
        <taxon>Polyphaga</taxon>
        <taxon>Cucujiformia</taxon>
        <taxon>Curculionidae</taxon>
        <taxon>Dryophthorinae</taxon>
        <taxon>Rhynchophorus</taxon>
    </lineage>
</organism>
<evidence type="ECO:0000259" key="1">
    <source>
        <dbReference type="Pfam" id="PF09811"/>
    </source>
</evidence>
<dbReference type="AlphaFoldDB" id="A0A834MDA4"/>
<comment type="caution">
    <text evidence="2">The sequence shown here is derived from an EMBL/GenBank/DDBJ whole genome shotgun (WGS) entry which is preliminary data.</text>
</comment>
<accession>A0A834MDA4</accession>
<gene>
    <name evidence="2" type="ORF">GWI33_013362</name>
</gene>
<evidence type="ECO:0000313" key="2">
    <source>
        <dbReference type="EMBL" id="KAF7273944.1"/>
    </source>
</evidence>